<sequence length="456" mass="51043">MLEYTDLLELTLLVRHLPSILTDDEKASLLKAFGAERVRVMQSRGHMKDCAFASFHDHASTRTALLMLHQLDVLGKRLVVTYARPEQAHFIPKVLAGPECSLTSAKDVPAATTSCCCEEVRNFVRQTNSITRTSRPAAQLPLCLSYEYPPANKRIIERIGSCLMTSVPFYVQVLHLMNKMNLPCPFSDSDSYAIPHSDGSHDMEVTTASAMMDDASSVETELSSEEEPSSGTTELRRSQNRPAARKISNELVEKRRKKLKCILRHTAPEAVRSFSTRTTSATDICKKSINIVVNSIFNQTSGGDVTEVLDETGSFGKFSPIRSRTVDLHLQSEFDFSTVFSLEWIQKRRLDKTKFDEYPVFKNYSHGSPSSRLYIKNVAKKVTLLDLKRIYGNFVDVSIPSEIQAFDVCLMTRGRLRGQAFVSLANVDQASVALRSTNGLMLYDQPIVVAFARSHL</sequence>
<dbReference type="PROSITE" id="PS50102">
    <property type="entry name" value="RRM"/>
    <property type="match status" value="2"/>
</dbReference>
<protein>
    <recommendedName>
        <fullName evidence="2">RNA-binding region-containing protein 3</fullName>
    </recommendedName>
</protein>
<keyword evidence="5" id="KW-0539">Nucleus</keyword>
<reference evidence="11" key="1">
    <citation type="submission" date="2016-06" db="UniProtKB">
        <authorList>
            <consortium name="WormBaseParasite"/>
        </authorList>
    </citation>
    <scope>IDENTIFICATION</scope>
</reference>
<dbReference type="WBParaSite" id="SBAD_0000576301-mRNA-1">
    <property type="protein sequence ID" value="SBAD_0000576301-mRNA-1"/>
    <property type="gene ID" value="SBAD_0000576301"/>
</dbReference>
<dbReference type="SMART" id="SM00360">
    <property type="entry name" value="RRM"/>
    <property type="match status" value="2"/>
</dbReference>
<reference evidence="9 10" key="2">
    <citation type="submission" date="2018-11" db="EMBL/GenBank/DDBJ databases">
        <authorList>
            <consortium name="Pathogen Informatics"/>
        </authorList>
    </citation>
    <scope>NUCLEOTIDE SEQUENCE [LARGE SCALE GENOMIC DNA]</scope>
</reference>
<dbReference type="InterPro" id="IPR000504">
    <property type="entry name" value="RRM_dom"/>
</dbReference>
<dbReference type="GO" id="GO:0000398">
    <property type="term" value="P:mRNA splicing, via spliceosome"/>
    <property type="evidence" value="ECO:0007669"/>
    <property type="project" value="TreeGrafter"/>
</dbReference>
<evidence type="ECO:0000313" key="11">
    <source>
        <dbReference type="WBParaSite" id="SBAD_0000576301-mRNA-1"/>
    </source>
</evidence>
<evidence type="ECO:0000256" key="7">
    <source>
        <dbReference type="SAM" id="MobiDB-lite"/>
    </source>
</evidence>
<dbReference type="PANTHER" id="PTHR16105">
    <property type="entry name" value="RNA-BINDING REGION-CONTAINING PROTEIN 3"/>
    <property type="match status" value="1"/>
</dbReference>
<keyword evidence="3" id="KW-0677">Repeat</keyword>
<dbReference type="InterPro" id="IPR045164">
    <property type="entry name" value="RBM41/RNPC3"/>
</dbReference>
<dbReference type="EMBL" id="UZAM01009065">
    <property type="protein sequence ID" value="VDP07539.1"/>
    <property type="molecule type" value="Genomic_DNA"/>
</dbReference>
<feature type="domain" description="RRM" evidence="8">
    <location>
        <begin position="10"/>
        <end position="85"/>
    </location>
</feature>
<dbReference type="OrthoDB" id="277802at2759"/>
<keyword evidence="4 6" id="KW-0694">RNA-binding</keyword>
<feature type="region of interest" description="Disordered" evidence="7">
    <location>
        <begin position="213"/>
        <end position="246"/>
    </location>
</feature>
<evidence type="ECO:0000256" key="6">
    <source>
        <dbReference type="PROSITE-ProRule" id="PRU00176"/>
    </source>
</evidence>
<comment type="subcellular location">
    <subcellularLocation>
        <location evidence="1">Nucleus</location>
    </subcellularLocation>
</comment>
<organism evidence="11">
    <name type="scientific">Soboliphyme baturini</name>
    <dbReference type="NCBI Taxonomy" id="241478"/>
    <lineage>
        <taxon>Eukaryota</taxon>
        <taxon>Metazoa</taxon>
        <taxon>Ecdysozoa</taxon>
        <taxon>Nematoda</taxon>
        <taxon>Enoplea</taxon>
        <taxon>Dorylaimia</taxon>
        <taxon>Dioctophymatida</taxon>
        <taxon>Dioctophymatoidea</taxon>
        <taxon>Soboliphymatidae</taxon>
        <taxon>Soboliphyme</taxon>
    </lineage>
</organism>
<dbReference type="CDD" id="cd12239">
    <property type="entry name" value="RRM2_RBM40_like"/>
    <property type="match status" value="1"/>
</dbReference>
<name>A0A183IPJ4_9BILA</name>
<gene>
    <name evidence="9" type="ORF">SBAD_LOCUS5541</name>
</gene>
<evidence type="ECO:0000256" key="2">
    <source>
        <dbReference type="ARBA" id="ARBA00020364"/>
    </source>
</evidence>
<evidence type="ECO:0000256" key="3">
    <source>
        <dbReference type="ARBA" id="ARBA00022737"/>
    </source>
</evidence>
<keyword evidence="10" id="KW-1185">Reference proteome</keyword>
<evidence type="ECO:0000256" key="5">
    <source>
        <dbReference type="ARBA" id="ARBA00023242"/>
    </source>
</evidence>
<dbReference type="Gene3D" id="3.30.70.330">
    <property type="match status" value="2"/>
</dbReference>
<dbReference type="GO" id="GO:0005689">
    <property type="term" value="C:U12-type spliceosomal complex"/>
    <property type="evidence" value="ECO:0007669"/>
    <property type="project" value="TreeGrafter"/>
</dbReference>
<accession>A0A183IPJ4</accession>
<proteinExistence type="predicted"/>
<dbReference type="Pfam" id="PF00076">
    <property type="entry name" value="RRM_1"/>
    <property type="match status" value="2"/>
</dbReference>
<feature type="domain" description="RRM" evidence="8">
    <location>
        <begin position="371"/>
        <end position="454"/>
    </location>
</feature>
<dbReference type="GO" id="GO:0030626">
    <property type="term" value="F:U12 snRNA binding"/>
    <property type="evidence" value="ECO:0007669"/>
    <property type="project" value="TreeGrafter"/>
</dbReference>
<dbReference type="GO" id="GO:0097157">
    <property type="term" value="F:pre-mRNA intronic binding"/>
    <property type="evidence" value="ECO:0007669"/>
    <property type="project" value="TreeGrafter"/>
</dbReference>
<evidence type="ECO:0000256" key="1">
    <source>
        <dbReference type="ARBA" id="ARBA00004123"/>
    </source>
</evidence>
<dbReference type="InterPro" id="IPR035979">
    <property type="entry name" value="RBD_domain_sf"/>
</dbReference>
<dbReference type="PANTHER" id="PTHR16105:SF0">
    <property type="entry name" value="RNA-BINDING REGION-CONTAINING PROTEIN 3"/>
    <property type="match status" value="1"/>
</dbReference>
<dbReference type="Proteomes" id="UP000270296">
    <property type="component" value="Unassembled WGS sequence"/>
</dbReference>
<dbReference type="AlphaFoldDB" id="A0A183IPJ4"/>
<dbReference type="CDD" id="cd12238">
    <property type="entry name" value="RRM1_RBM40_like"/>
    <property type="match status" value="1"/>
</dbReference>
<evidence type="ECO:0000313" key="10">
    <source>
        <dbReference type="Proteomes" id="UP000270296"/>
    </source>
</evidence>
<dbReference type="InterPro" id="IPR012677">
    <property type="entry name" value="Nucleotide-bd_a/b_plait_sf"/>
</dbReference>
<dbReference type="InterPro" id="IPR034147">
    <property type="entry name" value="RBM40_RRM1"/>
</dbReference>
<dbReference type="SUPFAM" id="SSF54928">
    <property type="entry name" value="RNA-binding domain, RBD"/>
    <property type="match status" value="1"/>
</dbReference>
<evidence type="ECO:0000256" key="4">
    <source>
        <dbReference type="ARBA" id="ARBA00022884"/>
    </source>
</evidence>
<evidence type="ECO:0000313" key="9">
    <source>
        <dbReference type="EMBL" id="VDP07539.1"/>
    </source>
</evidence>
<evidence type="ECO:0000259" key="8">
    <source>
        <dbReference type="PROSITE" id="PS50102"/>
    </source>
</evidence>